<evidence type="ECO:0000313" key="3">
    <source>
        <dbReference type="Proteomes" id="UP001174934"/>
    </source>
</evidence>
<organism evidence="2 3">
    <name type="scientific">Bombardia bombarda</name>
    <dbReference type="NCBI Taxonomy" id="252184"/>
    <lineage>
        <taxon>Eukaryota</taxon>
        <taxon>Fungi</taxon>
        <taxon>Dikarya</taxon>
        <taxon>Ascomycota</taxon>
        <taxon>Pezizomycotina</taxon>
        <taxon>Sordariomycetes</taxon>
        <taxon>Sordariomycetidae</taxon>
        <taxon>Sordariales</taxon>
        <taxon>Lasiosphaeriaceae</taxon>
        <taxon>Bombardia</taxon>
    </lineage>
</organism>
<sequence length="180" mass="19676">MDLKSRHGGRAAEIDTYRFSYDPTIRRYCGGLAVHTSRHSAERQLRPGASLNGGGGMMELQLLLLGTVGVREKAGTYEVMNRRRPPRLAVVINPRRSWSIGTVRGPRGLIGWPPICRQGMTHAQGATGWSGPEPGSIHSRQSSPFPCKLPTRIIADVVMATHRMFGAGRLSNLDGSILHL</sequence>
<feature type="region of interest" description="Disordered" evidence="1">
    <location>
        <begin position="123"/>
        <end position="143"/>
    </location>
</feature>
<keyword evidence="3" id="KW-1185">Reference proteome</keyword>
<reference evidence="2" key="1">
    <citation type="submission" date="2023-06" db="EMBL/GenBank/DDBJ databases">
        <title>Genome-scale phylogeny and comparative genomics of the fungal order Sordariales.</title>
        <authorList>
            <consortium name="Lawrence Berkeley National Laboratory"/>
            <person name="Hensen N."/>
            <person name="Bonometti L."/>
            <person name="Westerberg I."/>
            <person name="Brannstrom I.O."/>
            <person name="Guillou S."/>
            <person name="Cros-Aarteil S."/>
            <person name="Calhoun S."/>
            <person name="Haridas S."/>
            <person name="Kuo A."/>
            <person name="Mondo S."/>
            <person name="Pangilinan J."/>
            <person name="Riley R."/>
            <person name="LaButti K."/>
            <person name="Andreopoulos B."/>
            <person name="Lipzen A."/>
            <person name="Chen C."/>
            <person name="Yanf M."/>
            <person name="Daum C."/>
            <person name="Ng V."/>
            <person name="Clum A."/>
            <person name="Steindorff A."/>
            <person name="Ohm R."/>
            <person name="Martin F."/>
            <person name="Silar P."/>
            <person name="Natvig D."/>
            <person name="Lalanne C."/>
            <person name="Gautier V."/>
            <person name="Ament-velasquez S.L."/>
            <person name="Kruys A."/>
            <person name="Hutchinson M.I."/>
            <person name="Powell A.J."/>
            <person name="Barry K."/>
            <person name="Miller A.N."/>
            <person name="Grigoriev I.V."/>
            <person name="Debuchy R."/>
            <person name="Gladieux P."/>
            <person name="Thoren M.H."/>
            <person name="Johannesson H."/>
        </authorList>
    </citation>
    <scope>NUCLEOTIDE SEQUENCE</scope>
    <source>
        <strain evidence="2">SMH3391-2</strain>
    </source>
</reference>
<proteinExistence type="predicted"/>
<protein>
    <submittedName>
        <fullName evidence="2">Uncharacterized protein</fullName>
    </submittedName>
</protein>
<comment type="caution">
    <text evidence="2">The sequence shown here is derived from an EMBL/GenBank/DDBJ whole genome shotgun (WGS) entry which is preliminary data.</text>
</comment>
<dbReference type="Proteomes" id="UP001174934">
    <property type="component" value="Unassembled WGS sequence"/>
</dbReference>
<evidence type="ECO:0000256" key="1">
    <source>
        <dbReference type="SAM" id="MobiDB-lite"/>
    </source>
</evidence>
<name>A0AA40BV51_9PEZI</name>
<dbReference type="EMBL" id="JAULSR010000007">
    <property type="protein sequence ID" value="KAK0614856.1"/>
    <property type="molecule type" value="Genomic_DNA"/>
</dbReference>
<dbReference type="AlphaFoldDB" id="A0AA40BV51"/>
<evidence type="ECO:0000313" key="2">
    <source>
        <dbReference type="EMBL" id="KAK0614856.1"/>
    </source>
</evidence>
<accession>A0AA40BV51</accession>
<gene>
    <name evidence="2" type="ORF">B0T17DRAFT_510684</name>
</gene>